<reference evidence="2 3" key="1">
    <citation type="submission" date="2018-12" db="EMBL/GenBank/DDBJ databases">
        <authorList>
            <consortium name="Pathogen Informatics"/>
        </authorList>
    </citation>
    <scope>NUCLEOTIDE SEQUENCE [LARGE SCALE GENOMIC DNA]</scope>
    <source>
        <strain evidence="2 3">NCTC10741</strain>
    </source>
</reference>
<feature type="transmembrane region" description="Helical" evidence="1">
    <location>
        <begin position="96"/>
        <end position="114"/>
    </location>
</feature>
<dbReference type="Proteomes" id="UP000271626">
    <property type="component" value="Chromosome"/>
</dbReference>
<gene>
    <name evidence="2" type="ORF">NCTC10741_02406</name>
</gene>
<protein>
    <submittedName>
        <fullName evidence="2">Uncharacterized protein</fullName>
    </submittedName>
</protein>
<keyword evidence="1" id="KW-0812">Transmembrane</keyword>
<organism evidence="2 3">
    <name type="scientific">Tsukamurella paurometabola</name>
    <name type="common">Corynebacterium paurometabolum</name>
    <dbReference type="NCBI Taxonomy" id="2061"/>
    <lineage>
        <taxon>Bacteria</taxon>
        <taxon>Bacillati</taxon>
        <taxon>Actinomycetota</taxon>
        <taxon>Actinomycetes</taxon>
        <taxon>Mycobacteriales</taxon>
        <taxon>Tsukamurellaceae</taxon>
        <taxon>Tsukamurella</taxon>
    </lineage>
</organism>
<evidence type="ECO:0000256" key="1">
    <source>
        <dbReference type="SAM" id="Phobius"/>
    </source>
</evidence>
<evidence type="ECO:0000313" key="3">
    <source>
        <dbReference type="Proteomes" id="UP000271626"/>
    </source>
</evidence>
<evidence type="ECO:0000313" key="2">
    <source>
        <dbReference type="EMBL" id="VDR39268.1"/>
    </source>
</evidence>
<sequence length="122" mass="13251">MSRRIDDARRKTPDCAHYCGARIAATLDHMNANDLHTAHRPDHPTAAPSTGGLHDLFVDSCRLGPAPTRAREGAVVVTTVLLIALVVVLVQPPVLLASILAGLAALHLAIRWVLGMRKWDRR</sequence>
<feature type="transmembrane region" description="Helical" evidence="1">
    <location>
        <begin position="73"/>
        <end position="90"/>
    </location>
</feature>
<keyword evidence="1" id="KW-1133">Transmembrane helix</keyword>
<name>A0A3P8KGP5_TSUPA</name>
<dbReference type="EMBL" id="LR131273">
    <property type="protein sequence ID" value="VDR39268.1"/>
    <property type="molecule type" value="Genomic_DNA"/>
</dbReference>
<keyword evidence="1" id="KW-0472">Membrane</keyword>
<accession>A0A3P8KGP5</accession>
<proteinExistence type="predicted"/>
<dbReference type="AlphaFoldDB" id="A0A3P8KGP5"/>